<evidence type="ECO:0000256" key="1">
    <source>
        <dbReference type="SAM" id="MobiDB-lite"/>
    </source>
</evidence>
<accession>A0AAW2FYK9</accession>
<feature type="compositionally biased region" description="Polar residues" evidence="1">
    <location>
        <begin position="112"/>
        <end position="121"/>
    </location>
</feature>
<name>A0AAW2FYK9_9HYME</name>
<comment type="caution">
    <text evidence="2">The sequence shown here is derived from an EMBL/GenBank/DDBJ whole genome shotgun (WGS) entry which is preliminary data.</text>
</comment>
<feature type="compositionally biased region" description="Basic and acidic residues" evidence="1">
    <location>
        <begin position="86"/>
        <end position="110"/>
    </location>
</feature>
<gene>
    <name evidence="2" type="ORF">PUN28_008171</name>
</gene>
<dbReference type="AlphaFoldDB" id="A0AAW2FYK9"/>
<proteinExistence type="predicted"/>
<dbReference type="Proteomes" id="UP001430953">
    <property type="component" value="Unassembled WGS sequence"/>
</dbReference>
<feature type="region of interest" description="Disordered" evidence="1">
    <location>
        <begin position="86"/>
        <end position="121"/>
    </location>
</feature>
<organism evidence="2 3">
    <name type="scientific">Cardiocondyla obscurior</name>
    <dbReference type="NCBI Taxonomy" id="286306"/>
    <lineage>
        <taxon>Eukaryota</taxon>
        <taxon>Metazoa</taxon>
        <taxon>Ecdysozoa</taxon>
        <taxon>Arthropoda</taxon>
        <taxon>Hexapoda</taxon>
        <taxon>Insecta</taxon>
        <taxon>Pterygota</taxon>
        <taxon>Neoptera</taxon>
        <taxon>Endopterygota</taxon>
        <taxon>Hymenoptera</taxon>
        <taxon>Apocrita</taxon>
        <taxon>Aculeata</taxon>
        <taxon>Formicoidea</taxon>
        <taxon>Formicidae</taxon>
        <taxon>Myrmicinae</taxon>
        <taxon>Cardiocondyla</taxon>
    </lineage>
</organism>
<reference evidence="2 3" key="1">
    <citation type="submission" date="2023-03" db="EMBL/GenBank/DDBJ databases">
        <title>High recombination rates correlate with genetic variation in Cardiocondyla obscurior ants.</title>
        <authorList>
            <person name="Errbii M."/>
        </authorList>
    </citation>
    <scope>NUCLEOTIDE SEQUENCE [LARGE SCALE GENOMIC DNA]</scope>
    <source>
        <strain evidence="2">Alpha-2009</strain>
        <tissue evidence="2">Whole body</tissue>
    </source>
</reference>
<evidence type="ECO:0000313" key="2">
    <source>
        <dbReference type="EMBL" id="KAL0120332.1"/>
    </source>
</evidence>
<protein>
    <submittedName>
        <fullName evidence="2">Uncharacterized protein</fullName>
    </submittedName>
</protein>
<keyword evidence="3" id="KW-1185">Reference proteome</keyword>
<dbReference type="EMBL" id="JADYXP020000007">
    <property type="protein sequence ID" value="KAL0120332.1"/>
    <property type="molecule type" value="Genomic_DNA"/>
</dbReference>
<sequence length="242" mass="28073">MSVLMLCFYCINAVFPLVNIFRKIFYAYFIRLWEIYCFLECPDGFSNKFESSFWFPQSAKTVHQRESIFIKVLKVIGKRYVTAANQRDHPETRGSRRSPSDHSWCKRKIFDSPSTPDSTNTFQSEFRQKRKIFDSLSTPNSTNTFQSEFRFLVIGVLRESQKFHCTCTACENSSAYSWSFTSTGTIFYKSFKSDRFLVIGVLRGSQKFHCTCTACENSSAYSWNFKKVTVFCDRSAGVHTSS</sequence>
<evidence type="ECO:0000313" key="3">
    <source>
        <dbReference type="Proteomes" id="UP001430953"/>
    </source>
</evidence>